<dbReference type="STRING" id="112901.SAMN04488500_104178"/>
<sequence length="121" mass="14132">MDKRKELKLAYKQTPRPMGVYQIKNQVNGKVFICGSMNLPAFFNSQRFQLNLKSHRNKELQADWDLYGADAFTFDILETVNTEKVAQDDWRKTVSTLEEKWLNDLQPYGDKGYHKQSALAK</sequence>
<protein>
    <recommendedName>
        <fullName evidence="3">Group I intron endonuclease</fullName>
    </recommendedName>
</protein>
<reference evidence="1 2" key="1">
    <citation type="submission" date="2017-04" db="EMBL/GenBank/DDBJ databases">
        <authorList>
            <person name="Afonso C.L."/>
            <person name="Miller P.J."/>
            <person name="Scott M.A."/>
            <person name="Spackman E."/>
            <person name="Goraichik I."/>
            <person name="Dimitrov K.M."/>
            <person name="Suarez D.L."/>
            <person name="Swayne D.E."/>
        </authorList>
    </citation>
    <scope>NUCLEOTIDE SEQUENCE [LARGE SCALE GENOMIC DNA]</scope>
    <source>
        <strain evidence="1 2">DSM 5090</strain>
    </source>
</reference>
<dbReference type="Proteomes" id="UP000192738">
    <property type="component" value="Unassembled WGS sequence"/>
</dbReference>
<dbReference type="Gene3D" id="3.40.1440.10">
    <property type="entry name" value="GIY-YIG endonuclease"/>
    <property type="match status" value="1"/>
</dbReference>
<evidence type="ECO:0000313" key="1">
    <source>
        <dbReference type="EMBL" id="SMC51592.1"/>
    </source>
</evidence>
<dbReference type="OrthoDB" id="9789954at2"/>
<dbReference type="CDD" id="cd10451">
    <property type="entry name" value="GIY-YIG_LuxR_like"/>
    <property type="match status" value="1"/>
</dbReference>
<proteinExistence type="predicted"/>
<accession>A0A1W1ZTL1</accession>
<dbReference type="EMBL" id="FWXI01000004">
    <property type="protein sequence ID" value="SMC51592.1"/>
    <property type="molecule type" value="Genomic_DNA"/>
</dbReference>
<gene>
    <name evidence="1" type="ORF">SAMN04488500_104178</name>
</gene>
<evidence type="ECO:0000313" key="2">
    <source>
        <dbReference type="Proteomes" id="UP000192738"/>
    </source>
</evidence>
<name>A0A1W1ZTL1_9FIRM</name>
<dbReference type="InterPro" id="IPR035901">
    <property type="entry name" value="GIY-YIG_endonuc_sf"/>
</dbReference>
<keyword evidence="2" id="KW-1185">Reference proteome</keyword>
<dbReference type="AlphaFoldDB" id="A0A1W1ZTL1"/>
<dbReference type="SUPFAM" id="SSF82771">
    <property type="entry name" value="GIY-YIG endonuclease"/>
    <property type="match status" value="1"/>
</dbReference>
<dbReference type="RefSeq" id="WP_084574831.1">
    <property type="nucleotide sequence ID" value="NZ_CP155572.1"/>
</dbReference>
<organism evidence="1 2">
    <name type="scientific">Sporomusa malonica</name>
    <dbReference type="NCBI Taxonomy" id="112901"/>
    <lineage>
        <taxon>Bacteria</taxon>
        <taxon>Bacillati</taxon>
        <taxon>Bacillota</taxon>
        <taxon>Negativicutes</taxon>
        <taxon>Selenomonadales</taxon>
        <taxon>Sporomusaceae</taxon>
        <taxon>Sporomusa</taxon>
    </lineage>
</organism>
<evidence type="ECO:0008006" key="3">
    <source>
        <dbReference type="Google" id="ProtNLM"/>
    </source>
</evidence>